<evidence type="ECO:0000259" key="1">
    <source>
        <dbReference type="SMART" id="SM00868"/>
    </source>
</evidence>
<evidence type="ECO:0000313" key="2">
    <source>
        <dbReference type="EMBL" id="KDR08465.1"/>
    </source>
</evidence>
<proteinExistence type="predicted"/>
<dbReference type="Proteomes" id="UP000027135">
    <property type="component" value="Unassembled WGS sequence"/>
</dbReference>
<dbReference type="SUPFAM" id="SSF57716">
    <property type="entry name" value="Glucocorticoid receptor-like (DNA-binding domain)"/>
    <property type="match status" value="1"/>
</dbReference>
<dbReference type="EMBL" id="KK853326">
    <property type="protein sequence ID" value="KDR08465.1"/>
    <property type="molecule type" value="Genomic_DNA"/>
</dbReference>
<gene>
    <name evidence="2" type="ORF">L798_01222</name>
</gene>
<accession>A0A067QIJ8</accession>
<reference evidence="2 3" key="1">
    <citation type="journal article" date="2014" name="Nat. Commun.">
        <title>Molecular traces of alternative social organization in a termite genome.</title>
        <authorList>
            <person name="Terrapon N."/>
            <person name="Li C."/>
            <person name="Robertson H.M."/>
            <person name="Ji L."/>
            <person name="Meng X."/>
            <person name="Booth W."/>
            <person name="Chen Z."/>
            <person name="Childers C.P."/>
            <person name="Glastad K.M."/>
            <person name="Gokhale K."/>
            <person name="Gowin J."/>
            <person name="Gronenberg W."/>
            <person name="Hermansen R.A."/>
            <person name="Hu H."/>
            <person name="Hunt B.G."/>
            <person name="Huylmans A.K."/>
            <person name="Khalil S.M."/>
            <person name="Mitchell R.D."/>
            <person name="Munoz-Torres M.C."/>
            <person name="Mustard J.A."/>
            <person name="Pan H."/>
            <person name="Reese J.T."/>
            <person name="Scharf M.E."/>
            <person name="Sun F."/>
            <person name="Vogel H."/>
            <person name="Xiao J."/>
            <person name="Yang W."/>
            <person name="Yang Z."/>
            <person name="Yang Z."/>
            <person name="Zhou J."/>
            <person name="Zhu J."/>
            <person name="Brent C.S."/>
            <person name="Elsik C.G."/>
            <person name="Goodisman M.A."/>
            <person name="Liberles D.A."/>
            <person name="Roe R.M."/>
            <person name="Vargo E.L."/>
            <person name="Vilcinskas A."/>
            <person name="Wang J."/>
            <person name="Bornberg-Bauer E."/>
            <person name="Korb J."/>
            <person name="Zhang G."/>
            <person name="Liebig J."/>
        </authorList>
    </citation>
    <scope>NUCLEOTIDE SEQUENCE [LARGE SCALE GENOMIC DNA]</scope>
    <source>
        <tissue evidence="2">Whole organism</tissue>
    </source>
</reference>
<feature type="domain" description="ZAD" evidence="1">
    <location>
        <begin position="26"/>
        <end position="68"/>
    </location>
</feature>
<organism evidence="2 3">
    <name type="scientific">Zootermopsis nevadensis</name>
    <name type="common">Dampwood termite</name>
    <dbReference type="NCBI Taxonomy" id="136037"/>
    <lineage>
        <taxon>Eukaryota</taxon>
        <taxon>Metazoa</taxon>
        <taxon>Ecdysozoa</taxon>
        <taxon>Arthropoda</taxon>
        <taxon>Hexapoda</taxon>
        <taxon>Insecta</taxon>
        <taxon>Pterygota</taxon>
        <taxon>Neoptera</taxon>
        <taxon>Polyneoptera</taxon>
        <taxon>Dictyoptera</taxon>
        <taxon>Blattodea</taxon>
        <taxon>Blattoidea</taxon>
        <taxon>Termitoidae</taxon>
        <taxon>Termopsidae</taxon>
        <taxon>Zootermopsis</taxon>
    </lineage>
</organism>
<dbReference type="AlphaFoldDB" id="A0A067QIJ8"/>
<dbReference type="GO" id="GO:0008270">
    <property type="term" value="F:zinc ion binding"/>
    <property type="evidence" value="ECO:0007669"/>
    <property type="project" value="InterPro"/>
</dbReference>
<dbReference type="SMART" id="SM00868">
    <property type="entry name" value="zf-AD"/>
    <property type="match status" value="1"/>
</dbReference>
<protein>
    <recommendedName>
        <fullName evidence="1">ZAD domain-containing protein</fullName>
    </recommendedName>
</protein>
<dbReference type="InParanoid" id="A0A067QIJ8"/>
<keyword evidence="3" id="KW-1185">Reference proteome</keyword>
<sequence>MQDEDSLLPLFEVENGLPAKIEAISTCIKVYAGDGLPAQVCQQCVQQVNICYNFKIQCEKSDANLREYLNSLQPQEFSIQVGKFVCIFCFLYNCYFL</sequence>
<dbReference type="InterPro" id="IPR012934">
    <property type="entry name" value="Znf_AD"/>
</dbReference>
<evidence type="ECO:0000313" key="3">
    <source>
        <dbReference type="Proteomes" id="UP000027135"/>
    </source>
</evidence>
<dbReference type="Gene3D" id="3.40.1800.20">
    <property type="match status" value="1"/>
</dbReference>
<dbReference type="Pfam" id="PF07776">
    <property type="entry name" value="zf-AD"/>
    <property type="match status" value="1"/>
</dbReference>
<dbReference type="GO" id="GO:0005634">
    <property type="term" value="C:nucleus"/>
    <property type="evidence" value="ECO:0007669"/>
    <property type="project" value="InterPro"/>
</dbReference>
<name>A0A067QIJ8_ZOONE</name>